<protein>
    <recommendedName>
        <fullName evidence="4">RRM domain-containing protein</fullName>
    </recommendedName>
</protein>
<dbReference type="Proteomes" id="UP001213000">
    <property type="component" value="Unassembled WGS sequence"/>
</dbReference>
<evidence type="ECO:0000256" key="2">
    <source>
        <dbReference type="PROSITE-ProRule" id="PRU00176"/>
    </source>
</evidence>
<evidence type="ECO:0000259" key="4">
    <source>
        <dbReference type="PROSITE" id="PS50102"/>
    </source>
</evidence>
<dbReference type="InterPro" id="IPR051229">
    <property type="entry name" value="ALYREF_mRNA_export"/>
</dbReference>
<feature type="region of interest" description="Disordered" evidence="3">
    <location>
        <begin position="376"/>
        <end position="471"/>
    </location>
</feature>
<reference evidence="5" key="1">
    <citation type="submission" date="2022-07" db="EMBL/GenBank/DDBJ databases">
        <title>Genome Sequence of Leucocoprinus birnbaumii.</title>
        <authorList>
            <person name="Buettner E."/>
        </authorList>
    </citation>
    <scope>NUCLEOTIDE SEQUENCE</scope>
    <source>
        <strain evidence="5">VT141</strain>
    </source>
</reference>
<evidence type="ECO:0000256" key="1">
    <source>
        <dbReference type="ARBA" id="ARBA00022884"/>
    </source>
</evidence>
<dbReference type="SMART" id="SM01218">
    <property type="entry name" value="FoP_duplication"/>
    <property type="match status" value="1"/>
</dbReference>
<feature type="domain" description="RRM" evidence="4">
    <location>
        <begin position="284"/>
        <end position="355"/>
    </location>
</feature>
<dbReference type="Gene3D" id="3.30.70.330">
    <property type="match status" value="1"/>
</dbReference>
<feature type="compositionally biased region" description="Low complexity" evidence="3">
    <location>
        <begin position="448"/>
        <end position="463"/>
    </location>
</feature>
<dbReference type="InterPro" id="IPR012677">
    <property type="entry name" value="Nucleotide-bd_a/b_plait_sf"/>
</dbReference>
<organism evidence="5 6">
    <name type="scientific">Leucocoprinus birnbaumii</name>
    <dbReference type="NCBI Taxonomy" id="56174"/>
    <lineage>
        <taxon>Eukaryota</taxon>
        <taxon>Fungi</taxon>
        <taxon>Dikarya</taxon>
        <taxon>Basidiomycota</taxon>
        <taxon>Agaricomycotina</taxon>
        <taxon>Agaricomycetes</taxon>
        <taxon>Agaricomycetidae</taxon>
        <taxon>Agaricales</taxon>
        <taxon>Agaricineae</taxon>
        <taxon>Agaricaceae</taxon>
        <taxon>Leucocoprinus</taxon>
    </lineage>
</organism>
<dbReference type="InterPro" id="IPR025715">
    <property type="entry name" value="FoP_C"/>
</dbReference>
<dbReference type="PROSITE" id="PS50102">
    <property type="entry name" value="RRM"/>
    <property type="match status" value="1"/>
</dbReference>
<dbReference type="Pfam" id="PF13865">
    <property type="entry name" value="FoP_duplication"/>
    <property type="match status" value="1"/>
</dbReference>
<sequence>MSNLAALRIVKNFRSDAINKLPPIRTPKARNGVPPPNVRANPFLPTKTSSGKWRAPVYSLRKQNEIVKAAKSIGMAHLVPNSPAHPRFHCPNPAERRAEEARVTDELITELKEQGEKDLRWINPVKWIGTMPKSRSKDRNPVSLYTVDKRMFKGHKWERASRDRGRKRHRIMLSMKKTVFNYKMVSIHQAGHTFVLTCPRTVLQKEEARPSQATEDSQIPQATILDYLLIINYSLLCSVVTRPSRAPEGQWLHDKAPGLNNGPPRAPRAPSALATVSGSGEPADKLLVSNLHYEVTAKDLSSIFGQIGTLYDRSGRSSGQGVVSFETIAEAVRAKKQFNGILAKGQPMTVDFLAPRPPRVRSSSAPNTSLLHRIQKPALLDRLTRDDSSVKTTPPSGGIGPIRTRPGAGAGANAARAPRGAKKGPKKPPTAEELDKELDAFMGDSNTPAPAAADAPVAEASGATAQDVEMA</sequence>
<feature type="region of interest" description="Disordered" evidence="3">
    <location>
        <begin position="251"/>
        <end position="276"/>
    </location>
</feature>
<dbReference type="SMART" id="SM00360">
    <property type="entry name" value="RRM"/>
    <property type="match status" value="1"/>
</dbReference>
<keyword evidence="6" id="KW-1185">Reference proteome</keyword>
<dbReference type="CDD" id="cd12418">
    <property type="entry name" value="RRM_Aly_REF_like"/>
    <property type="match status" value="1"/>
</dbReference>
<evidence type="ECO:0000313" key="6">
    <source>
        <dbReference type="Proteomes" id="UP001213000"/>
    </source>
</evidence>
<proteinExistence type="predicted"/>
<keyword evidence="1 2" id="KW-0694">RNA-binding</keyword>
<dbReference type="GO" id="GO:0003729">
    <property type="term" value="F:mRNA binding"/>
    <property type="evidence" value="ECO:0007669"/>
    <property type="project" value="TreeGrafter"/>
</dbReference>
<dbReference type="PANTHER" id="PTHR19965">
    <property type="entry name" value="RNA AND EXPORT FACTOR BINDING PROTEIN"/>
    <property type="match status" value="1"/>
</dbReference>
<dbReference type="InterPro" id="IPR000504">
    <property type="entry name" value="RRM_dom"/>
</dbReference>
<dbReference type="InterPro" id="IPR040922">
    <property type="entry name" value="Ribosomal_mL59_dom"/>
</dbReference>
<dbReference type="InterPro" id="IPR035979">
    <property type="entry name" value="RBD_domain_sf"/>
</dbReference>
<evidence type="ECO:0000256" key="3">
    <source>
        <dbReference type="SAM" id="MobiDB-lite"/>
    </source>
</evidence>
<feature type="region of interest" description="Disordered" evidence="3">
    <location>
        <begin position="21"/>
        <end position="46"/>
    </location>
</feature>
<dbReference type="PANTHER" id="PTHR19965:SF35">
    <property type="entry name" value="RNA ANNEALING PROTEIN YRA1"/>
    <property type="match status" value="1"/>
</dbReference>
<feature type="compositionally biased region" description="Low complexity" evidence="3">
    <location>
        <begin position="403"/>
        <end position="418"/>
    </location>
</feature>
<gene>
    <name evidence="5" type="ORF">NP233_g2466</name>
</gene>
<dbReference type="AlphaFoldDB" id="A0AAD5W0P8"/>
<accession>A0AAD5W0P8</accession>
<dbReference type="Pfam" id="PF18126">
    <property type="entry name" value="Mitoc_mL59"/>
    <property type="match status" value="1"/>
</dbReference>
<evidence type="ECO:0000313" key="5">
    <source>
        <dbReference type="EMBL" id="KAJ3573368.1"/>
    </source>
</evidence>
<dbReference type="SUPFAM" id="SSF54928">
    <property type="entry name" value="RNA-binding domain, RBD"/>
    <property type="match status" value="1"/>
</dbReference>
<name>A0AAD5W0P8_9AGAR</name>
<dbReference type="Pfam" id="PF00076">
    <property type="entry name" value="RRM_1"/>
    <property type="match status" value="1"/>
</dbReference>
<dbReference type="EMBL" id="JANIEX010000105">
    <property type="protein sequence ID" value="KAJ3573368.1"/>
    <property type="molecule type" value="Genomic_DNA"/>
</dbReference>
<comment type="caution">
    <text evidence="5">The sequence shown here is derived from an EMBL/GenBank/DDBJ whole genome shotgun (WGS) entry which is preliminary data.</text>
</comment>
<dbReference type="GO" id="GO:0006406">
    <property type="term" value="P:mRNA export from nucleus"/>
    <property type="evidence" value="ECO:0007669"/>
    <property type="project" value="TreeGrafter"/>
</dbReference>
<dbReference type="GO" id="GO:0005634">
    <property type="term" value="C:nucleus"/>
    <property type="evidence" value="ECO:0007669"/>
    <property type="project" value="TreeGrafter"/>
</dbReference>